<protein>
    <submittedName>
        <fullName evidence="2">PRD domain-containing protein</fullName>
    </submittedName>
</protein>
<dbReference type="InterPro" id="IPR036634">
    <property type="entry name" value="PRD_sf"/>
</dbReference>
<dbReference type="AlphaFoldDB" id="A0A9P0U771"/>
<reference evidence="2" key="1">
    <citation type="submission" date="2024-02" db="EMBL/GenBank/DDBJ databases">
        <authorList>
            <consortium name="Clinical and Environmental Microbiology Branch: Whole genome sequencing antimicrobial resistance pathogens in the healthcare setting"/>
        </authorList>
    </citation>
    <scope>NUCLEOTIDE SEQUENCE</scope>
    <source>
        <strain evidence="2">2023BB-00086</strain>
    </source>
</reference>
<dbReference type="InterPro" id="IPR011608">
    <property type="entry name" value="PRD"/>
</dbReference>
<organism evidence="2">
    <name type="scientific">Klebsiella oxytoca</name>
    <dbReference type="NCBI Taxonomy" id="571"/>
    <lineage>
        <taxon>Bacteria</taxon>
        <taxon>Pseudomonadati</taxon>
        <taxon>Pseudomonadota</taxon>
        <taxon>Gammaproteobacteria</taxon>
        <taxon>Enterobacterales</taxon>
        <taxon>Enterobacteriaceae</taxon>
        <taxon>Klebsiella/Raoultella group</taxon>
        <taxon>Klebsiella</taxon>
    </lineage>
</organism>
<gene>
    <name evidence="2" type="ORF">RYF40_000360</name>
</gene>
<dbReference type="Pfam" id="PF00874">
    <property type="entry name" value="PRD"/>
    <property type="match status" value="1"/>
</dbReference>
<comment type="caution">
    <text evidence="2">The sequence shown here is derived from an EMBL/GenBank/DDBJ whole genome shotgun (WGS) entry which is preliminary data.</text>
</comment>
<evidence type="ECO:0000313" key="2">
    <source>
        <dbReference type="EMBL" id="EML7079963.1"/>
    </source>
</evidence>
<proteinExistence type="predicted"/>
<dbReference type="RefSeq" id="WP_023321603.1">
    <property type="nucleotide sequence ID" value="NZ_ABJALA020000006.1"/>
</dbReference>
<accession>A0A9P0U771</accession>
<dbReference type="GO" id="GO:0006355">
    <property type="term" value="P:regulation of DNA-templated transcription"/>
    <property type="evidence" value="ECO:0007669"/>
    <property type="project" value="InterPro"/>
</dbReference>
<evidence type="ECO:0000259" key="1">
    <source>
        <dbReference type="Pfam" id="PF00874"/>
    </source>
</evidence>
<dbReference type="EMBL" id="ABNOCX020000001">
    <property type="protein sequence ID" value="EML7079963.1"/>
    <property type="molecule type" value="Genomic_DNA"/>
</dbReference>
<name>A0A9P0U771_KLEOX</name>
<feature type="domain" description="PRD" evidence="1">
    <location>
        <begin position="36"/>
        <end position="125"/>
    </location>
</feature>
<sequence length="129" mass="14455">MNVTRRLATTYVLLVEPLNGLLKNTSASRVVTEVRKAVLKISEAQRLNLTANAHIGIAMHLSCLIDKKLTEGPASAPIRQTRAGNQAFSRDPVLKIFSKELHALETKFQIEFSDDEIVYLKSLFEQNTF</sequence>
<dbReference type="SUPFAM" id="SSF63520">
    <property type="entry name" value="PTS-regulatory domain, PRD"/>
    <property type="match status" value="1"/>
</dbReference>
<dbReference type="Gene3D" id="1.10.1790.10">
    <property type="entry name" value="PRD domain"/>
    <property type="match status" value="1"/>
</dbReference>